<dbReference type="PRINTS" id="PR00081">
    <property type="entry name" value="GDHRDH"/>
</dbReference>
<accession>A0A9W4U7S7</accession>
<sequence>MSTPISITGRKSPGGPPPGLNRLSLMRWAVKNPPEDPNITFDGKTVLVTGANAGLGYEAAVKYAQKGVTKLILAVRTQSKGEETKRKIMERSGRTDDFMSILLVDLTNISSVQGFAIALEKETTQLHIALLNAGMAAPSFVKLDTGYETALQVNVLSTALMAALILPILRRTTNVTGSPSHLTFVNSNGHIWVKRSSYQNTHNGNLLEHLNDPKFFALEHSYCAVKLLGMAVMKHMAKATTTTDREAKETPSIIVNACCPGLCKTELGRGFARPLQLINQGLQYFTARTAEEGGRTLVGATVLGPESHGQFWHHDILHP</sequence>
<dbReference type="OrthoDB" id="542013at2759"/>
<gene>
    <name evidence="2" type="ORF">PDIGIT_LOCUS3916</name>
</gene>
<dbReference type="Gene3D" id="3.40.50.720">
    <property type="entry name" value="NAD(P)-binding Rossmann-like Domain"/>
    <property type="match status" value="1"/>
</dbReference>
<dbReference type="AlphaFoldDB" id="A0A9W4U7S7"/>
<proteinExistence type="predicted"/>
<evidence type="ECO:0000256" key="1">
    <source>
        <dbReference type="ARBA" id="ARBA00023002"/>
    </source>
</evidence>
<keyword evidence="1" id="KW-0560">Oxidoreductase</keyword>
<dbReference type="InterPro" id="IPR036291">
    <property type="entry name" value="NAD(P)-bd_dom_sf"/>
</dbReference>
<dbReference type="Pfam" id="PF00106">
    <property type="entry name" value="adh_short"/>
    <property type="match status" value="1"/>
</dbReference>
<dbReference type="Proteomes" id="UP001152607">
    <property type="component" value="Unassembled WGS sequence"/>
</dbReference>
<reference evidence="2" key="1">
    <citation type="submission" date="2023-01" db="EMBL/GenBank/DDBJ databases">
        <authorList>
            <person name="Van Ghelder C."/>
            <person name="Rancurel C."/>
        </authorList>
    </citation>
    <scope>NUCLEOTIDE SEQUENCE</scope>
    <source>
        <strain evidence="2">CNCM I-4278</strain>
    </source>
</reference>
<evidence type="ECO:0000313" key="2">
    <source>
        <dbReference type="EMBL" id="CAI6327717.1"/>
    </source>
</evidence>
<dbReference type="SUPFAM" id="SSF51735">
    <property type="entry name" value="NAD(P)-binding Rossmann-fold domains"/>
    <property type="match status" value="1"/>
</dbReference>
<comment type="caution">
    <text evidence="2">The sequence shown here is derived from an EMBL/GenBank/DDBJ whole genome shotgun (WGS) entry which is preliminary data.</text>
</comment>
<protein>
    <recommendedName>
        <fullName evidence="4">NAD(P)-binding protein</fullName>
    </recommendedName>
</protein>
<name>A0A9W4U7S7_9PLEO</name>
<evidence type="ECO:0008006" key="4">
    <source>
        <dbReference type="Google" id="ProtNLM"/>
    </source>
</evidence>
<dbReference type="InterPro" id="IPR002347">
    <property type="entry name" value="SDR_fam"/>
</dbReference>
<organism evidence="2 3">
    <name type="scientific">Periconia digitata</name>
    <dbReference type="NCBI Taxonomy" id="1303443"/>
    <lineage>
        <taxon>Eukaryota</taxon>
        <taxon>Fungi</taxon>
        <taxon>Dikarya</taxon>
        <taxon>Ascomycota</taxon>
        <taxon>Pezizomycotina</taxon>
        <taxon>Dothideomycetes</taxon>
        <taxon>Pleosporomycetidae</taxon>
        <taxon>Pleosporales</taxon>
        <taxon>Massarineae</taxon>
        <taxon>Periconiaceae</taxon>
        <taxon>Periconia</taxon>
    </lineage>
</organism>
<dbReference type="PANTHER" id="PTHR43157:SF31">
    <property type="entry name" value="PHOSPHATIDYLINOSITOL-GLYCAN BIOSYNTHESIS CLASS F PROTEIN"/>
    <property type="match status" value="1"/>
</dbReference>
<evidence type="ECO:0000313" key="3">
    <source>
        <dbReference type="Proteomes" id="UP001152607"/>
    </source>
</evidence>
<dbReference type="GO" id="GO:0016491">
    <property type="term" value="F:oxidoreductase activity"/>
    <property type="evidence" value="ECO:0007669"/>
    <property type="project" value="UniProtKB-KW"/>
</dbReference>
<keyword evidence="3" id="KW-1185">Reference proteome</keyword>
<dbReference type="PANTHER" id="PTHR43157">
    <property type="entry name" value="PHOSPHATIDYLINOSITOL-GLYCAN BIOSYNTHESIS CLASS F PROTEIN-RELATED"/>
    <property type="match status" value="1"/>
</dbReference>
<dbReference type="EMBL" id="CAOQHR010000002">
    <property type="protein sequence ID" value="CAI6327717.1"/>
    <property type="molecule type" value="Genomic_DNA"/>
</dbReference>